<dbReference type="AlphaFoldDB" id="A0A0J9EAK2"/>
<dbReference type="OrthoDB" id="7818064at2"/>
<dbReference type="GO" id="GO:0016491">
    <property type="term" value="F:oxidoreductase activity"/>
    <property type="evidence" value="ECO:0007669"/>
    <property type="project" value="UniProtKB-KW"/>
</dbReference>
<dbReference type="STRING" id="1675527.AIOL_004618"/>
<evidence type="ECO:0000313" key="3">
    <source>
        <dbReference type="EMBL" id="KMW59636.1"/>
    </source>
</evidence>
<dbReference type="Pfam" id="PF01266">
    <property type="entry name" value="DAO"/>
    <property type="match status" value="1"/>
</dbReference>
<dbReference type="PANTHER" id="PTHR13847">
    <property type="entry name" value="SARCOSINE DEHYDROGENASE-RELATED"/>
    <property type="match status" value="1"/>
</dbReference>
<name>A0A0J9EAK2_9RHOB</name>
<accession>A0A0J9EAK2</accession>
<evidence type="ECO:0000256" key="1">
    <source>
        <dbReference type="ARBA" id="ARBA00023002"/>
    </source>
</evidence>
<dbReference type="Gene3D" id="3.30.9.10">
    <property type="entry name" value="D-Amino Acid Oxidase, subunit A, domain 2"/>
    <property type="match status" value="2"/>
</dbReference>
<feature type="domain" description="FAD dependent oxidoreductase" evidence="2">
    <location>
        <begin position="5"/>
        <end position="328"/>
    </location>
</feature>
<keyword evidence="1" id="KW-0560">Oxidoreductase</keyword>
<reference evidence="3 4" key="1">
    <citation type="submission" date="2015-06" db="EMBL/GenBank/DDBJ databases">
        <title>Draft genome sequence of an Alphaproteobacteria species associated to the Mediterranean sponge Oscarella lobularis.</title>
        <authorList>
            <person name="Jourda C."/>
            <person name="Santini S."/>
            <person name="Claverie J.-M."/>
        </authorList>
    </citation>
    <scope>NUCLEOTIDE SEQUENCE [LARGE SCALE GENOMIC DNA]</scope>
    <source>
        <strain evidence="3">IGS</strain>
    </source>
</reference>
<dbReference type="SUPFAM" id="SSF51971">
    <property type="entry name" value="Nucleotide-binding domain"/>
    <property type="match status" value="1"/>
</dbReference>
<protein>
    <submittedName>
        <fullName evidence="3">Oxidoreductase, FAD-binding</fullName>
    </submittedName>
</protein>
<dbReference type="InterPro" id="IPR036188">
    <property type="entry name" value="FAD/NAD-bd_sf"/>
</dbReference>
<sequence>MATPDVTIMGAGIFGLSIAFACARRGAAVRVVERRGVGAGSSGGVVGALAPHTPENWNPKKQFQFESLTMAQSFFAEVDALSGRSSGYARLGRVQAVENARGLELAQARIAGARAHWAEAYQWQVLQSCGDWGPQSPTGHWVHDTLSGRIHPMMACQSLAAAVAALGSQIAQGDEAPDGTPVIWATGAEGLDALSHEIGKQVGNGVKGQALTLGFERPDAPQIFADGVHIVPHQNGTVAIGSTSERAFDDPVATDAQLDALHAKALAKCPVLRDAPVVQRWAGVRPRARSRAPMLGNWPGRPGHFVANGGFKIGFGMAPKVAEVMADLVLEGRDAIPNGFRVEDSL</sequence>
<dbReference type="Gene3D" id="3.50.50.60">
    <property type="entry name" value="FAD/NAD(P)-binding domain"/>
    <property type="match status" value="2"/>
</dbReference>
<evidence type="ECO:0000259" key="2">
    <source>
        <dbReference type="Pfam" id="PF01266"/>
    </source>
</evidence>
<dbReference type="PANTHER" id="PTHR13847:SF289">
    <property type="entry name" value="GLYCINE OXIDASE"/>
    <property type="match status" value="1"/>
</dbReference>
<dbReference type="Proteomes" id="UP000037178">
    <property type="component" value="Unassembled WGS sequence"/>
</dbReference>
<organism evidence="3 4">
    <name type="scientific">Candidatus Rhodobacter oscarellae</name>
    <dbReference type="NCBI Taxonomy" id="1675527"/>
    <lineage>
        <taxon>Bacteria</taxon>
        <taxon>Pseudomonadati</taxon>
        <taxon>Pseudomonadota</taxon>
        <taxon>Alphaproteobacteria</taxon>
        <taxon>Rhodobacterales</taxon>
        <taxon>Rhodobacter group</taxon>
        <taxon>Rhodobacter</taxon>
    </lineage>
</organism>
<dbReference type="PATRIC" id="fig|1675527.3.peg.4833"/>
<evidence type="ECO:0000313" key="4">
    <source>
        <dbReference type="Proteomes" id="UP000037178"/>
    </source>
</evidence>
<keyword evidence="4" id="KW-1185">Reference proteome</keyword>
<comment type="caution">
    <text evidence="3">The sequence shown here is derived from an EMBL/GenBank/DDBJ whole genome shotgun (WGS) entry which is preliminary data.</text>
</comment>
<dbReference type="RefSeq" id="WP_049645075.1">
    <property type="nucleotide sequence ID" value="NZ_LFTY01000002.1"/>
</dbReference>
<proteinExistence type="predicted"/>
<dbReference type="GO" id="GO:0005737">
    <property type="term" value="C:cytoplasm"/>
    <property type="evidence" value="ECO:0007669"/>
    <property type="project" value="TreeGrafter"/>
</dbReference>
<dbReference type="EMBL" id="LFTY01000002">
    <property type="protein sequence ID" value="KMW59636.1"/>
    <property type="molecule type" value="Genomic_DNA"/>
</dbReference>
<dbReference type="InterPro" id="IPR006076">
    <property type="entry name" value="FAD-dep_OxRdtase"/>
</dbReference>
<gene>
    <name evidence="3" type="ORF">AIOL_004618</name>
</gene>